<gene>
    <name evidence="1" type="ORF">H4684_004153</name>
</gene>
<dbReference type="Proteomes" id="UP000639010">
    <property type="component" value="Unassembled WGS sequence"/>
</dbReference>
<organism evidence="1 2">
    <name type="scientific">Desulfomicrobium macestii</name>
    <dbReference type="NCBI Taxonomy" id="90731"/>
    <lineage>
        <taxon>Bacteria</taxon>
        <taxon>Pseudomonadati</taxon>
        <taxon>Thermodesulfobacteriota</taxon>
        <taxon>Desulfovibrionia</taxon>
        <taxon>Desulfovibrionales</taxon>
        <taxon>Desulfomicrobiaceae</taxon>
        <taxon>Desulfomicrobium</taxon>
    </lineage>
</organism>
<proteinExistence type="predicted"/>
<dbReference type="RefSeq" id="WP_143077867.1">
    <property type="nucleotide sequence ID" value="NZ_JADBGG010000089.1"/>
</dbReference>
<name>A0ABR9H9P3_9BACT</name>
<dbReference type="Gene3D" id="3.90.1010.10">
    <property type="match status" value="1"/>
</dbReference>
<sequence>MPHAELTVNKTCEEVAAIMGDTILHASGGPNCMPEEDRHCTRLAANALHDALGDYYFKTLEMRER</sequence>
<comment type="caution">
    <text evidence="1">The sequence shown here is derived from an EMBL/GenBank/DDBJ whole genome shotgun (WGS) entry which is preliminary data.</text>
</comment>
<keyword evidence="2" id="KW-1185">Reference proteome</keyword>
<protein>
    <submittedName>
        <fullName evidence="1">TIM-barrel enzyme</fullName>
    </submittedName>
</protein>
<dbReference type="EMBL" id="JADBGG010000089">
    <property type="protein sequence ID" value="MBE1427456.1"/>
    <property type="molecule type" value="Genomic_DNA"/>
</dbReference>
<accession>A0ABR9H9P3</accession>
<evidence type="ECO:0000313" key="1">
    <source>
        <dbReference type="EMBL" id="MBE1427456.1"/>
    </source>
</evidence>
<dbReference type="SUPFAM" id="SSF82649">
    <property type="entry name" value="SufE/NifU"/>
    <property type="match status" value="1"/>
</dbReference>
<reference evidence="1 2" key="1">
    <citation type="submission" date="2020-10" db="EMBL/GenBank/DDBJ databases">
        <title>Genomic Encyclopedia of Type Strains, Phase IV (KMG-IV): sequencing the most valuable type-strain genomes for metagenomic binning, comparative biology and taxonomic classification.</title>
        <authorList>
            <person name="Goeker M."/>
        </authorList>
    </citation>
    <scope>NUCLEOTIDE SEQUENCE [LARGE SCALE GENOMIC DNA]</scope>
    <source>
        <strain evidence="1 2">DSM 4194</strain>
    </source>
</reference>
<evidence type="ECO:0000313" key="2">
    <source>
        <dbReference type="Proteomes" id="UP000639010"/>
    </source>
</evidence>